<evidence type="ECO:0000313" key="1">
    <source>
        <dbReference type="EMBL" id="CFS00931.1"/>
    </source>
</evidence>
<gene>
    <name evidence="1" type="ORF">ERS007657_03549</name>
</gene>
<sequence length="83" mass="9156">MVGVRVGRIGSKLAQAEQLLDPEQEAGAADSTGQNGDLHIAGQYLPAPITKRWLRVTLDTPGPNHNRTAEILLRDDMEMRRHT</sequence>
<dbReference type="AlphaFoldDB" id="A0A654U5B6"/>
<evidence type="ECO:0000313" key="2">
    <source>
        <dbReference type="Proteomes" id="UP000046680"/>
    </source>
</evidence>
<reference evidence="1 2" key="1">
    <citation type="submission" date="2015-03" db="EMBL/GenBank/DDBJ databases">
        <authorList>
            <consortium name="Pathogen Informatics"/>
        </authorList>
    </citation>
    <scope>NUCLEOTIDE SEQUENCE [LARGE SCALE GENOMIC DNA]</scope>
    <source>
        <strain evidence="1 2">C09601061</strain>
    </source>
</reference>
<accession>A0A654U5B6</accession>
<protein>
    <submittedName>
        <fullName evidence="1">Uncharacterized protein</fullName>
    </submittedName>
</protein>
<dbReference type="Proteomes" id="UP000046680">
    <property type="component" value="Unassembled WGS sequence"/>
</dbReference>
<dbReference type="EMBL" id="CGCX01001760">
    <property type="protein sequence ID" value="CFS00931.1"/>
    <property type="molecule type" value="Genomic_DNA"/>
</dbReference>
<name>A0A654U5B6_MYCTX</name>
<organism evidence="1 2">
    <name type="scientific">Mycobacterium tuberculosis</name>
    <dbReference type="NCBI Taxonomy" id="1773"/>
    <lineage>
        <taxon>Bacteria</taxon>
        <taxon>Bacillati</taxon>
        <taxon>Actinomycetota</taxon>
        <taxon>Actinomycetes</taxon>
        <taxon>Mycobacteriales</taxon>
        <taxon>Mycobacteriaceae</taxon>
        <taxon>Mycobacterium</taxon>
        <taxon>Mycobacterium tuberculosis complex</taxon>
    </lineage>
</organism>
<proteinExistence type="predicted"/>